<accession>A0A1V4JE78</accession>
<name>A0A1V4JE78_PATFA</name>
<dbReference type="EMBL" id="LSYS01007908">
    <property type="protein sequence ID" value="OPJ70439.1"/>
    <property type="molecule type" value="Genomic_DNA"/>
</dbReference>
<sequence length="76" mass="8537">MAHVDQQPAGFQSPLPELELVVTKCLVQPGDQGHPTGLDEKTYKPLTKLHELSESQQQEMGQFTQHPQGWLLEICN</sequence>
<reference evidence="1 2" key="1">
    <citation type="submission" date="2016-02" db="EMBL/GenBank/DDBJ databases">
        <title>Band-tailed pigeon sequencing and assembly.</title>
        <authorList>
            <person name="Soares A.E."/>
            <person name="Novak B.J."/>
            <person name="Rice E.S."/>
            <person name="O'Connell B."/>
            <person name="Chang D."/>
            <person name="Weber S."/>
            <person name="Shapiro B."/>
        </authorList>
    </citation>
    <scope>NUCLEOTIDE SEQUENCE [LARGE SCALE GENOMIC DNA]</scope>
    <source>
        <strain evidence="1">BTP2013</strain>
        <tissue evidence="1">Blood</tissue>
    </source>
</reference>
<dbReference type="Proteomes" id="UP000190648">
    <property type="component" value="Unassembled WGS sequence"/>
</dbReference>
<organism evidence="1 2">
    <name type="scientific">Patagioenas fasciata monilis</name>
    <dbReference type="NCBI Taxonomy" id="372326"/>
    <lineage>
        <taxon>Eukaryota</taxon>
        <taxon>Metazoa</taxon>
        <taxon>Chordata</taxon>
        <taxon>Craniata</taxon>
        <taxon>Vertebrata</taxon>
        <taxon>Euteleostomi</taxon>
        <taxon>Archelosauria</taxon>
        <taxon>Archosauria</taxon>
        <taxon>Dinosauria</taxon>
        <taxon>Saurischia</taxon>
        <taxon>Theropoda</taxon>
        <taxon>Coelurosauria</taxon>
        <taxon>Aves</taxon>
        <taxon>Neognathae</taxon>
        <taxon>Neoaves</taxon>
        <taxon>Columbimorphae</taxon>
        <taxon>Columbiformes</taxon>
        <taxon>Columbidae</taxon>
        <taxon>Patagioenas</taxon>
    </lineage>
</organism>
<dbReference type="OrthoDB" id="28045at2759"/>
<keyword evidence="2" id="KW-1185">Reference proteome</keyword>
<comment type="caution">
    <text evidence="1">The sequence shown here is derived from an EMBL/GenBank/DDBJ whole genome shotgun (WGS) entry which is preliminary data.</text>
</comment>
<protein>
    <submittedName>
        <fullName evidence="1">Uncharacterized protein</fullName>
    </submittedName>
</protein>
<proteinExistence type="predicted"/>
<gene>
    <name evidence="1" type="ORF">AV530_019579</name>
</gene>
<evidence type="ECO:0000313" key="1">
    <source>
        <dbReference type="EMBL" id="OPJ70439.1"/>
    </source>
</evidence>
<dbReference type="AlphaFoldDB" id="A0A1V4JE78"/>
<evidence type="ECO:0000313" key="2">
    <source>
        <dbReference type="Proteomes" id="UP000190648"/>
    </source>
</evidence>